<dbReference type="SUPFAM" id="SSF56672">
    <property type="entry name" value="DNA/RNA polymerases"/>
    <property type="match status" value="1"/>
</dbReference>
<evidence type="ECO:0000313" key="18">
    <source>
        <dbReference type="EMBL" id="RXG49677.1"/>
    </source>
</evidence>
<comment type="caution">
    <text evidence="18">The sequence shown here is derived from an EMBL/GenBank/DDBJ whole genome shotgun (WGS) entry which is preliminary data.</text>
</comment>
<dbReference type="Gene3D" id="1.10.132.70">
    <property type="match status" value="1"/>
</dbReference>
<keyword evidence="9 15" id="KW-0460">Magnesium</keyword>
<evidence type="ECO:0000256" key="16">
    <source>
        <dbReference type="SAM" id="MobiDB-lite"/>
    </source>
</evidence>
<dbReference type="PRINTS" id="PR01365">
    <property type="entry name" value="TELOMERASERT"/>
</dbReference>
<dbReference type="Proteomes" id="UP000288725">
    <property type="component" value="Chromosome 1"/>
</dbReference>
<dbReference type="GO" id="GO:0007004">
    <property type="term" value="P:telomere maintenance via telomerase"/>
    <property type="evidence" value="ECO:0007669"/>
    <property type="project" value="TreeGrafter"/>
</dbReference>
<dbReference type="Pfam" id="PF12009">
    <property type="entry name" value="Telomerase_RBD"/>
    <property type="match status" value="1"/>
</dbReference>
<dbReference type="InterPro" id="IPR049139">
    <property type="entry name" value="TERT_C"/>
</dbReference>
<dbReference type="AlphaFoldDB" id="A0A444S8E9"/>
<evidence type="ECO:0000256" key="12">
    <source>
        <dbReference type="ARBA" id="ARBA00023128"/>
    </source>
</evidence>
<dbReference type="EC" id="2.7.7.49" evidence="3 15"/>
<dbReference type="GO" id="GO:0005739">
    <property type="term" value="C:mitochondrion"/>
    <property type="evidence" value="ECO:0007669"/>
    <property type="project" value="UniProtKB-SubCell"/>
</dbReference>
<dbReference type="Gene3D" id="1.10.357.90">
    <property type="match status" value="1"/>
</dbReference>
<evidence type="ECO:0000256" key="2">
    <source>
        <dbReference type="ARBA" id="ARBA00008001"/>
    </source>
</evidence>
<comment type="subcellular location">
    <subcellularLocation>
        <location evidence="1">Mitochondrion</location>
    </subcellularLocation>
    <subcellularLocation>
        <location evidence="15">Nucleus</location>
    </subcellularLocation>
    <subcellularLocation>
        <location evidence="15">Chromosome</location>
        <location evidence="15">Telomere</location>
    </subcellularLocation>
</comment>
<dbReference type="Pfam" id="PF21399">
    <property type="entry name" value="TERT_C"/>
    <property type="match status" value="1"/>
</dbReference>
<dbReference type="InterPro" id="IPR021891">
    <property type="entry name" value="Telomerase_RBD"/>
</dbReference>
<accession>A0A444S8E9</accession>
<evidence type="ECO:0000256" key="5">
    <source>
        <dbReference type="ARBA" id="ARBA00022454"/>
    </source>
</evidence>
<evidence type="ECO:0000313" key="19">
    <source>
        <dbReference type="Proteomes" id="UP000288725"/>
    </source>
</evidence>
<evidence type="ECO:0000256" key="11">
    <source>
        <dbReference type="ARBA" id="ARBA00022918"/>
    </source>
</evidence>
<keyword evidence="5 15" id="KW-0158">Chromosome</keyword>
<keyword evidence="7 15" id="KW-0548">Nucleotidyltransferase</keyword>
<keyword evidence="6 15" id="KW-0808">Transferase</keyword>
<evidence type="ECO:0000256" key="8">
    <source>
        <dbReference type="ARBA" id="ARBA00022723"/>
    </source>
</evidence>
<evidence type="ECO:0000256" key="9">
    <source>
        <dbReference type="ARBA" id="ARBA00022842"/>
    </source>
</evidence>
<evidence type="ECO:0000256" key="14">
    <source>
        <dbReference type="ARBA" id="ARBA00048173"/>
    </source>
</evidence>
<evidence type="ECO:0000256" key="1">
    <source>
        <dbReference type="ARBA" id="ARBA00004173"/>
    </source>
</evidence>
<dbReference type="CDD" id="cd01648">
    <property type="entry name" value="TERT"/>
    <property type="match status" value="1"/>
</dbReference>
<dbReference type="SMART" id="SM00975">
    <property type="entry name" value="Telomerase_RBD"/>
    <property type="match status" value="1"/>
</dbReference>
<dbReference type="GO" id="GO:0000333">
    <property type="term" value="C:telomerase catalytic core complex"/>
    <property type="evidence" value="ECO:0007669"/>
    <property type="project" value="TreeGrafter"/>
</dbReference>
<comment type="catalytic activity">
    <reaction evidence="14 15">
        <text>DNA(n) + a 2'-deoxyribonucleoside 5'-triphosphate = DNA(n+1) + diphosphate</text>
        <dbReference type="Rhea" id="RHEA:22508"/>
        <dbReference type="Rhea" id="RHEA-COMP:17339"/>
        <dbReference type="Rhea" id="RHEA-COMP:17340"/>
        <dbReference type="ChEBI" id="CHEBI:33019"/>
        <dbReference type="ChEBI" id="CHEBI:61560"/>
        <dbReference type="ChEBI" id="CHEBI:173112"/>
        <dbReference type="EC" id="2.7.7.49"/>
    </reaction>
</comment>
<dbReference type="GO" id="GO:0046872">
    <property type="term" value="F:metal ion binding"/>
    <property type="evidence" value="ECO:0007669"/>
    <property type="project" value="UniProtKB-KW"/>
</dbReference>
<keyword evidence="13 15" id="KW-0539">Nucleus</keyword>
<evidence type="ECO:0000256" key="15">
    <source>
        <dbReference type="RuleBase" id="RU365061"/>
    </source>
</evidence>
<keyword evidence="12" id="KW-0496">Mitochondrion</keyword>
<feature type="compositionally biased region" description="Basic and acidic residues" evidence="16">
    <location>
        <begin position="10"/>
        <end position="24"/>
    </location>
</feature>
<evidence type="ECO:0000256" key="10">
    <source>
        <dbReference type="ARBA" id="ARBA00022895"/>
    </source>
</evidence>
<gene>
    <name evidence="18" type="ORF">VDGE_21091</name>
</gene>
<evidence type="ECO:0000256" key="4">
    <source>
        <dbReference type="ARBA" id="ARBA00016182"/>
    </source>
</evidence>
<organism evidence="18 19">
    <name type="scientific">Verticillium dahliae</name>
    <name type="common">Verticillium wilt</name>
    <dbReference type="NCBI Taxonomy" id="27337"/>
    <lineage>
        <taxon>Eukaryota</taxon>
        <taxon>Fungi</taxon>
        <taxon>Dikarya</taxon>
        <taxon>Ascomycota</taxon>
        <taxon>Pezizomycotina</taxon>
        <taxon>Sordariomycetes</taxon>
        <taxon>Hypocreomycetidae</taxon>
        <taxon>Glomerellales</taxon>
        <taxon>Plectosphaerellaceae</taxon>
        <taxon>Verticillium</taxon>
    </lineage>
</organism>
<dbReference type="InterPro" id="IPR003545">
    <property type="entry name" value="Telomerase_RT"/>
</dbReference>
<dbReference type="EMBL" id="RSDZ01000011">
    <property type="protein sequence ID" value="RXG49677.1"/>
    <property type="molecule type" value="Genomic_DNA"/>
</dbReference>
<feature type="region of interest" description="Disordered" evidence="16">
    <location>
        <begin position="1"/>
        <end position="30"/>
    </location>
</feature>
<dbReference type="GO" id="GO:0042162">
    <property type="term" value="F:telomeric DNA binding"/>
    <property type="evidence" value="ECO:0007669"/>
    <property type="project" value="TreeGrafter"/>
</dbReference>
<reference evidence="18 19" key="1">
    <citation type="submission" date="2018-12" db="EMBL/GenBank/DDBJ databases">
        <title>Genome of Verticillium dahliae isolate Getta Getta.</title>
        <authorList>
            <person name="Gardiner D.M."/>
        </authorList>
    </citation>
    <scope>NUCLEOTIDE SEQUENCE [LARGE SCALE GENOMIC DNA]</scope>
    <source>
        <strain evidence="18 19">Getta Getta</strain>
    </source>
</reference>
<evidence type="ECO:0000256" key="6">
    <source>
        <dbReference type="ARBA" id="ARBA00022679"/>
    </source>
</evidence>
<evidence type="ECO:0000256" key="7">
    <source>
        <dbReference type="ARBA" id="ARBA00022695"/>
    </source>
</evidence>
<evidence type="ECO:0000256" key="3">
    <source>
        <dbReference type="ARBA" id="ARBA00012493"/>
    </source>
</evidence>
<keyword evidence="11 15" id="KW-0695">RNA-directed DNA polymerase</keyword>
<dbReference type="PANTHER" id="PTHR12066">
    <property type="entry name" value="TELOMERASE REVERSE TRANSCRIPTASE"/>
    <property type="match status" value="1"/>
</dbReference>
<proteinExistence type="inferred from homology"/>
<name>A0A444S8E9_VERDA</name>
<dbReference type="PROSITE" id="PS50878">
    <property type="entry name" value="RT_POL"/>
    <property type="match status" value="1"/>
</dbReference>
<protein>
    <recommendedName>
        <fullName evidence="4 15">Telomerase reverse transcriptase</fullName>
        <ecNumber evidence="3 15">2.7.7.49</ecNumber>
    </recommendedName>
    <alternativeName>
        <fullName evidence="15">Telomerase catalytic subunit</fullName>
    </alternativeName>
</protein>
<dbReference type="InterPro" id="IPR000477">
    <property type="entry name" value="RT_dom"/>
</dbReference>
<dbReference type="Gene3D" id="3.30.70.2630">
    <property type="match status" value="1"/>
</dbReference>
<comment type="function">
    <text evidence="15">Telomerase is a ribonucleoprotein enzyme essential for the replication of chromosome termini in most eukaryotes. It elongates telomeres. It is a reverse transcriptase that adds simple sequence repeats to chromosome ends by copying a template sequence within the RNA component of the enzyme.</text>
</comment>
<comment type="similarity">
    <text evidence="2 15">Belongs to the reverse transcriptase family. Telomerase subfamily.</text>
</comment>
<dbReference type="GO" id="GO:0000781">
    <property type="term" value="C:chromosome, telomeric region"/>
    <property type="evidence" value="ECO:0007669"/>
    <property type="project" value="UniProtKB-SubCell"/>
</dbReference>
<dbReference type="InterPro" id="IPR043502">
    <property type="entry name" value="DNA/RNA_pol_sf"/>
</dbReference>
<sequence length="1038" mass="117508">MATAVRAGMKRVDEDKGASHERPPPPKKARIHATANPVKHALLRQYYPEIVSLRHYLISKLPSASRLRRKKIASIGSEEPRSSADFRGDLERQLCHLLDTTVVGLQHSQLPAADDNVRREEWTKFSQRGDESYVTLSGGLSDALFSQAEIVDFVVWLLFSQQGSNTTWPKHLLCDGFRRNATHAATSAIPGLLSMYPNHHVQALKKSPWPELLMLLGKSGESIMIDLLVDGAMFTPIQAGLDNMYQLSGVPLSELSPAQSQLSKALLPGTVPQRPLSDITFVRSRMMYARAALNTRGLVLFGFRHIHVLNRCPLPGMTMLGTVESGIPSKFEDSTRKLLMSGLRRKSGGKDYRRSTQIAQQPPQPTVTFETITDLATPVAHVSAFCQAVLAKLIPDDFWGSGSSRRSNKQLVMTKVHHFVKLRRFESLSLSEVASGLKVTDIGWLAPPGLKSQKTSLTDMNKRLEILNEFLYYVFDSLLIPLLRSNFYVTESSVHRYKLFFFRHDIWRYVAEPAMAELKATMFEEVKLDHARRILENRKLGFSQVRLLPKQISMRPITNLRRRAAPIGNKKMLGLSINSILGPVYSALKLEKELDPSKLGASMFSVPDVYRRLNAFKNSLGDTPGKLYFVKLDVKAAFDTIPQDAVLKLMQDVTTQDRYKLLKHVEIKAGHVGGVHKPTRRWQAVAICEHDKTPFLDRVESQLAPTKRHTIFIDNVMQRSEDRRKLLSLMTTHIEQNLVKLGKKYYRQKNGIPQGSVLSSTLCNYFYADLELQHLSFLSGQDCMLSRLIDDFLLITTDVRKARRFVKVMHKGFPDYGVSISPAKTLVNFEMEIDGGSVARLPDGEKFPYCGTLIDCKTLAIGKDRGHIKDTVTSNGLTVEFGYQSGHNFMRKTLNAFKIQSHIMFYDTVHNSPRTVYSNLFESFTETATKMLAYAKCLGPNQRPAPRMVIRTISKVIDVAWVLLTSKTRRARFPDYRCELSKHQVVWLALHAVRKAVARKQSAYHDVLEWIAREIRKLQFKKEIRDVGMLQTFEDVAS</sequence>
<dbReference type="PANTHER" id="PTHR12066:SF0">
    <property type="entry name" value="TELOMERASE REVERSE TRANSCRIPTASE"/>
    <property type="match status" value="1"/>
</dbReference>
<feature type="domain" description="Reverse transcriptase" evidence="17">
    <location>
        <begin position="529"/>
        <end position="854"/>
    </location>
</feature>
<dbReference type="GO" id="GO:0003720">
    <property type="term" value="F:telomerase activity"/>
    <property type="evidence" value="ECO:0007669"/>
    <property type="project" value="InterPro"/>
</dbReference>
<evidence type="ECO:0000256" key="13">
    <source>
        <dbReference type="ARBA" id="ARBA00023242"/>
    </source>
</evidence>
<keyword evidence="8 15" id="KW-0479">Metal-binding</keyword>
<evidence type="ECO:0000259" key="17">
    <source>
        <dbReference type="PROSITE" id="PS50878"/>
    </source>
</evidence>
<dbReference type="GO" id="GO:0070034">
    <property type="term" value="F:telomerase RNA binding"/>
    <property type="evidence" value="ECO:0007669"/>
    <property type="project" value="TreeGrafter"/>
</dbReference>
<keyword evidence="10 15" id="KW-0779">Telomere</keyword>
<dbReference type="Pfam" id="PF00078">
    <property type="entry name" value="RVT_1"/>
    <property type="match status" value="1"/>
</dbReference>